<gene>
    <name evidence="2" type="ORF">RFEPED_1077</name>
</gene>
<dbReference type="RefSeq" id="WP_011271591.1">
    <property type="nucleotide sequence ID" value="NZ_LANQ01000001.1"/>
</dbReference>
<comment type="caution">
    <text evidence="2">The sequence shown here is derived from an EMBL/GenBank/DDBJ whole genome shotgun (WGS) entry which is preliminary data.</text>
</comment>
<evidence type="ECO:0000313" key="2">
    <source>
        <dbReference type="EMBL" id="KJV58685.1"/>
    </source>
</evidence>
<evidence type="ECO:0000313" key="3">
    <source>
        <dbReference type="Proteomes" id="UP000033475"/>
    </source>
</evidence>
<dbReference type="Proteomes" id="UP000033475">
    <property type="component" value="Unassembled WGS sequence"/>
</dbReference>
<accession>A0A0F3MSH4</accession>
<sequence length="557" mass="57191">MSTQRKNILKNLIKKGMFTTASAAAMILVSTSSLALDNRDVIADDAVLSSGVNLDQNGGNIPFAPGSLLTFNNADSVTADVNAIAGIYVNAIGLSMTFLQNTVVGCIVPPDLLLANHSLNMTIPAGANVTLNGVAPSQAAAAAAVNAAGGANPFAPGLGNNVPADTYFINDIDFQGTNGQLTIQAADNGDIVFAAETTDTTITNGLKAIVNVNSNLQVKDISWATGLGKINIGANAIYNYVNNLPNPIDVNPIGNLVFLDPTSRADFSNENGASTQFFATEALTSKNDAAGIVAFHVSTSATNITVPVGTSPTQRFNTFITDGENVTTISSNIFAQKIIIQQDPTKLGGQTQLIWTTQLNTGAGGLVQFNSNSISQFNANITSNMDFNGKSATAILDDGVTVTGDIDDIIGGNLATLNFVGGSTVTGDVGANHAINTLNVKGNNPVNLQGNVTVDQFNFTADGIAAVGGTLTATAGVQYNDLEATLAFSNPVGSYIFSSPILQAGNGGVMVDTTLKATDASIATAKAIQIGANFSTAALTLAVNNPNLNLYSGRKSN</sequence>
<dbReference type="EMBL" id="LANQ01000001">
    <property type="protein sequence ID" value="KJV58685.1"/>
    <property type="molecule type" value="Genomic_DNA"/>
</dbReference>
<dbReference type="PATRIC" id="fig|1359196.3.peg.1043"/>
<organism evidence="2 3">
    <name type="scientific">Rickettsia felis str. Pedreira</name>
    <dbReference type="NCBI Taxonomy" id="1359196"/>
    <lineage>
        <taxon>Bacteria</taxon>
        <taxon>Pseudomonadati</taxon>
        <taxon>Pseudomonadota</taxon>
        <taxon>Alphaproteobacteria</taxon>
        <taxon>Rickettsiales</taxon>
        <taxon>Rickettsiaceae</taxon>
        <taxon>Rickettsieae</taxon>
        <taxon>Rickettsia</taxon>
        <taxon>spotted fever group</taxon>
    </lineage>
</organism>
<evidence type="ECO:0000256" key="1">
    <source>
        <dbReference type="SAM" id="SignalP"/>
    </source>
</evidence>
<protein>
    <submittedName>
        <fullName evidence="2">Putative cell surface antigen-like protein Sca9</fullName>
    </submittedName>
</protein>
<reference evidence="2 3" key="1">
    <citation type="submission" date="2015-01" db="EMBL/GenBank/DDBJ databases">
        <title>Genome Sequencing of Rickettsiales.</title>
        <authorList>
            <person name="Daugherty S.C."/>
            <person name="Su Q."/>
            <person name="Abolude K."/>
            <person name="Beier-Sexton M."/>
            <person name="Carlyon J.A."/>
            <person name="Carter R."/>
            <person name="Day N.P."/>
            <person name="Dumler S.J."/>
            <person name="Dyachenko V."/>
            <person name="Godinez A."/>
            <person name="Kurtti T.J."/>
            <person name="Lichay M."/>
            <person name="Mullins K.E."/>
            <person name="Ott S."/>
            <person name="Pappas-Brown V."/>
            <person name="Paris D.H."/>
            <person name="Patel P."/>
            <person name="Richards A.L."/>
            <person name="Sadzewicz L."/>
            <person name="Sears K."/>
            <person name="Seidman D."/>
            <person name="Sengamalay N."/>
            <person name="Stenos J."/>
            <person name="Tallon L.J."/>
            <person name="Vincent G."/>
            <person name="Fraser C.M."/>
            <person name="Munderloh U."/>
            <person name="Dunning-Hotopp J.C."/>
        </authorList>
    </citation>
    <scope>NUCLEOTIDE SEQUENCE [LARGE SCALE GENOMIC DNA]</scope>
    <source>
        <strain evidence="2 3">Pedreira</strain>
    </source>
</reference>
<feature type="signal peptide" evidence="1">
    <location>
        <begin position="1"/>
        <end position="35"/>
    </location>
</feature>
<dbReference type="AlphaFoldDB" id="A0A0F3MSH4"/>
<proteinExistence type="predicted"/>
<name>A0A0F3MSH4_RICFI</name>
<feature type="chain" id="PRO_5002464847" evidence="1">
    <location>
        <begin position="36"/>
        <end position="557"/>
    </location>
</feature>
<keyword evidence="1" id="KW-0732">Signal</keyword>